<reference evidence="2 3" key="1">
    <citation type="submission" date="2022-11" db="EMBL/GenBank/DDBJ databases">
        <title>Minimal conservation of predation-associated metabolite biosynthetic gene clusters underscores biosynthetic potential of Myxococcota including descriptions for ten novel species: Archangium lansinium sp. nov., Myxococcus landrumus sp. nov., Nannocystis bai.</title>
        <authorList>
            <person name="Ahearne A."/>
            <person name="Stevens C."/>
            <person name="Phillips K."/>
        </authorList>
    </citation>
    <scope>NUCLEOTIDE SEQUENCE [LARGE SCALE GENOMIC DNA]</scope>
    <source>
        <strain evidence="2 3">MIWBW</strain>
    </source>
</reference>
<proteinExistence type="predicted"/>
<feature type="chain" id="PRO_5046508268" description="Lipoprotein" evidence="1">
    <location>
        <begin position="22"/>
        <end position="165"/>
    </location>
</feature>
<name>A0ABT4A7S2_9BACT</name>
<evidence type="ECO:0000313" key="2">
    <source>
        <dbReference type="EMBL" id="MCY1077708.1"/>
    </source>
</evidence>
<dbReference type="RefSeq" id="WP_267536524.1">
    <property type="nucleotide sequence ID" value="NZ_JAPNKA010000001.1"/>
</dbReference>
<sequence length="165" mass="16982">MTSGRFSFPTFALTLAGALLLAPGCGGGSSQGCTDCPPMEGTYGLELAPGTTPSACDGMTVTLPEGPLEVSRQGSELTATLDGLTLRGTLYRTYDFSLAGNSLGQQSDGGTQWPDSTVLSGRYIPAIGDGGVPRLAGEWLGNFSSTMAGSTRRCSVTRSFTAPRQ</sequence>
<evidence type="ECO:0000313" key="3">
    <source>
        <dbReference type="Proteomes" id="UP001207654"/>
    </source>
</evidence>
<keyword evidence="1" id="KW-0732">Signal</keyword>
<keyword evidence="3" id="KW-1185">Reference proteome</keyword>
<organism evidence="2 3">
    <name type="scientific">Archangium lansingense</name>
    <dbReference type="NCBI Taxonomy" id="2995310"/>
    <lineage>
        <taxon>Bacteria</taxon>
        <taxon>Pseudomonadati</taxon>
        <taxon>Myxococcota</taxon>
        <taxon>Myxococcia</taxon>
        <taxon>Myxococcales</taxon>
        <taxon>Cystobacterineae</taxon>
        <taxon>Archangiaceae</taxon>
        <taxon>Archangium</taxon>
    </lineage>
</organism>
<comment type="caution">
    <text evidence="2">The sequence shown here is derived from an EMBL/GenBank/DDBJ whole genome shotgun (WGS) entry which is preliminary data.</text>
</comment>
<evidence type="ECO:0008006" key="4">
    <source>
        <dbReference type="Google" id="ProtNLM"/>
    </source>
</evidence>
<gene>
    <name evidence="2" type="ORF">OV287_24880</name>
</gene>
<dbReference type="PROSITE" id="PS51257">
    <property type="entry name" value="PROKAR_LIPOPROTEIN"/>
    <property type="match status" value="1"/>
</dbReference>
<dbReference type="EMBL" id="JAPNKA010000001">
    <property type="protein sequence ID" value="MCY1077708.1"/>
    <property type="molecule type" value="Genomic_DNA"/>
</dbReference>
<dbReference type="Proteomes" id="UP001207654">
    <property type="component" value="Unassembled WGS sequence"/>
</dbReference>
<feature type="signal peptide" evidence="1">
    <location>
        <begin position="1"/>
        <end position="21"/>
    </location>
</feature>
<protein>
    <recommendedName>
        <fullName evidence="4">Lipoprotein</fullName>
    </recommendedName>
</protein>
<accession>A0ABT4A7S2</accession>
<evidence type="ECO:0000256" key="1">
    <source>
        <dbReference type="SAM" id="SignalP"/>
    </source>
</evidence>